<dbReference type="InterPro" id="IPR026960">
    <property type="entry name" value="RVT-Znf"/>
</dbReference>
<evidence type="ECO:0000259" key="1">
    <source>
        <dbReference type="Pfam" id="PF13966"/>
    </source>
</evidence>
<sequence length="210" mass="23827">MIDQDCDTWGIHRDAKVSFILEGSQWIPCPNNNPSVLNFWNDLHQVKRCHYESRDLVMWNQSKSLSFSAKLAWNACRTHYPKILAFVAWRSVLDSLPTSDQIRKRNAPVNNGYCLCNSGIASVNHLFFLCLFSSTIWDACISKLSQSSRPPSSTGLKRNRRKFASKGRIINEVTHVVLKDAMEMVMINHTSTSGANPMPLGRTNTVFDVH</sequence>
<comment type="caution">
    <text evidence="2">The sequence shown here is derived from an EMBL/GenBank/DDBJ whole genome shotgun (WGS) entry which is preliminary data.</text>
</comment>
<gene>
    <name evidence="2" type="ORF">NE237_013894</name>
</gene>
<accession>A0A9Q0GZI6</accession>
<evidence type="ECO:0000313" key="3">
    <source>
        <dbReference type="Proteomes" id="UP001141806"/>
    </source>
</evidence>
<evidence type="ECO:0000313" key="2">
    <source>
        <dbReference type="EMBL" id="KAJ4957111.1"/>
    </source>
</evidence>
<feature type="domain" description="Reverse transcriptase zinc-binding" evidence="1">
    <location>
        <begin position="61"/>
        <end position="137"/>
    </location>
</feature>
<dbReference type="EMBL" id="JAMYWD010000011">
    <property type="protein sequence ID" value="KAJ4957111.1"/>
    <property type="molecule type" value="Genomic_DNA"/>
</dbReference>
<dbReference type="AlphaFoldDB" id="A0A9Q0GZI6"/>
<name>A0A9Q0GZI6_9MAGN</name>
<dbReference type="OrthoDB" id="1937542at2759"/>
<dbReference type="Proteomes" id="UP001141806">
    <property type="component" value="Unassembled WGS sequence"/>
</dbReference>
<keyword evidence="3" id="KW-1185">Reference proteome</keyword>
<protein>
    <recommendedName>
        <fullName evidence="1">Reverse transcriptase zinc-binding domain-containing protein</fullName>
    </recommendedName>
</protein>
<reference evidence="2" key="1">
    <citation type="journal article" date="2023" name="Plant J.">
        <title>The genome of the king protea, Protea cynaroides.</title>
        <authorList>
            <person name="Chang J."/>
            <person name="Duong T.A."/>
            <person name="Schoeman C."/>
            <person name="Ma X."/>
            <person name="Roodt D."/>
            <person name="Barker N."/>
            <person name="Li Z."/>
            <person name="Van de Peer Y."/>
            <person name="Mizrachi E."/>
        </authorList>
    </citation>
    <scope>NUCLEOTIDE SEQUENCE</scope>
    <source>
        <tissue evidence="2">Young leaves</tissue>
    </source>
</reference>
<proteinExistence type="predicted"/>
<dbReference type="Pfam" id="PF13966">
    <property type="entry name" value="zf-RVT"/>
    <property type="match status" value="1"/>
</dbReference>
<organism evidence="2 3">
    <name type="scientific">Protea cynaroides</name>
    <dbReference type="NCBI Taxonomy" id="273540"/>
    <lineage>
        <taxon>Eukaryota</taxon>
        <taxon>Viridiplantae</taxon>
        <taxon>Streptophyta</taxon>
        <taxon>Embryophyta</taxon>
        <taxon>Tracheophyta</taxon>
        <taxon>Spermatophyta</taxon>
        <taxon>Magnoliopsida</taxon>
        <taxon>Proteales</taxon>
        <taxon>Proteaceae</taxon>
        <taxon>Protea</taxon>
    </lineage>
</organism>